<accession>A0A0E9NRG9</accession>
<evidence type="ECO:0000256" key="2">
    <source>
        <dbReference type="ARBA" id="ARBA00056552"/>
    </source>
</evidence>
<name>A0A0E9NRG9_SAICN</name>
<feature type="binding site" evidence="4">
    <location>
        <position position="515"/>
    </location>
    <ligand>
        <name>Zn(2+)</name>
        <dbReference type="ChEBI" id="CHEBI:29105"/>
        <note>catalytic</note>
    </ligand>
</feature>
<sequence>MAPEDVRNPGTLLVIVHYNHSPRRHPVHTPAYPAYTTQPRLHISYSTLGNGTLPLHPVDIQKGLGRSILLTRGQYQRHISPRCRPTAFILAFLLFLVHVALARSPRPPPITTISLIHNASLTSVTPLIDQSSIYGLEDETTHHLTFRLPGHYKSEYVRLSLHPNSDILHPEAHIDHIDTDGSLVKREFFADDESLREIAYKGRASVLTEQNYWRSTGWARVVLLRKSARDPVFEGAFQVDGETIQIQTQQRWALTARPEDVEFYAGAEEKMVAWRDADQGTLEKRVLAEDTCSLHGLDVLDKRSREGYTPSSESPFLDINLDLVKRQSDTGSTGTAFSYSQLQSTVGETTGCPTKRMVAYVGAAADCSYTTLYTNESSTRQHIINLYNTASQLYESSFNISLGLLSLTVSSADCPTTASSSAQWNVECSDSVSIDERLSLFSEWRGDSSRSGDGIAVWTLFTTCDTGAEVGVAWVGSLCQGTASASSDNGTFYSGASVVASSTQEWKVLAHEVGHVFGAVHDCTSSTCGGSTVCCPLSSSTCSANGAYIMNPSTSTNTNADTFSPCSIGNVCSAMLRSITDSSCLVSNQNVTLITSGECGNGIVEDGEDCDCGGEAGCGDNTCCDPTTCKFINNAVCDDANEACCTNCQFSSSTTVCRASIGECDYAEYCPGNSSSCPSDRFKDNGDSCGNSSQGLACASGVCTSRDLQCQQANITGTIGEACSVSYNPCLLSCYSSQDSNTCVLNNQYFIAGTSCGSGGYCSGGQCVGQSEFGDVGSWVDRHKSVVIIIASVIGGLIIATIVAGCLRRKIMASRAKRMAAVQTAAMPMNTYPVQQQGWQPQAGYSDFASAGVSPLNTFISVLGSYLYFLDFLGIRLG</sequence>
<evidence type="ECO:0000256" key="1">
    <source>
        <dbReference type="ARBA" id="ARBA00023157"/>
    </source>
</evidence>
<feature type="binding site" evidence="4">
    <location>
        <position position="521"/>
    </location>
    <ligand>
        <name>Zn(2+)</name>
        <dbReference type="ChEBI" id="CHEBI:29105"/>
        <note>catalytic</note>
    </ligand>
</feature>
<keyword evidence="5" id="KW-0472">Membrane</keyword>
<dbReference type="PROSITE" id="PS50214">
    <property type="entry name" value="DISINTEGRIN_2"/>
    <property type="match status" value="1"/>
</dbReference>
<dbReference type="InterPro" id="IPR001590">
    <property type="entry name" value="Peptidase_M12B"/>
</dbReference>
<keyword evidence="1" id="KW-1015">Disulfide bond</keyword>
<reference evidence="8 9" key="2">
    <citation type="journal article" date="2014" name="J. Gen. Appl. Microbiol.">
        <title>The early diverging ascomycetous budding yeast Saitoella complicata has three histone deacetylases belonging to the Clr6, Hos2, and Rpd3 lineages.</title>
        <authorList>
            <person name="Nishida H."/>
            <person name="Matsumoto T."/>
            <person name="Kondo S."/>
            <person name="Hamamoto M."/>
            <person name="Yoshikawa H."/>
        </authorList>
    </citation>
    <scope>NUCLEOTIDE SEQUENCE [LARGE SCALE GENOMIC DNA]</scope>
    <source>
        <strain evidence="8 9">NRRL Y-17804</strain>
    </source>
</reference>
<dbReference type="FunFam" id="4.10.70.10:FF:000003">
    <property type="entry name" value="Disintegrin and metalloproteinase domain-containing protein 17"/>
    <property type="match status" value="1"/>
</dbReference>
<dbReference type="SUPFAM" id="SSF55486">
    <property type="entry name" value="Metalloproteases ('zincins'), catalytic domain"/>
    <property type="match status" value="1"/>
</dbReference>
<dbReference type="PROSITE" id="PS50215">
    <property type="entry name" value="ADAM_MEPRO"/>
    <property type="match status" value="1"/>
</dbReference>
<gene>
    <name evidence="8" type="ORF">G7K_6108-t1</name>
</gene>
<dbReference type="GO" id="GO:0006508">
    <property type="term" value="P:proteolysis"/>
    <property type="evidence" value="ECO:0007669"/>
    <property type="project" value="InterPro"/>
</dbReference>
<evidence type="ECO:0000259" key="7">
    <source>
        <dbReference type="PROSITE" id="PS50215"/>
    </source>
</evidence>
<dbReference type="GO" id="GO:0046872">
    <property type="term" value="F:metal ion binding"/>
    <property type="evidence" value="ECO:0007669"/>
    <property type="project" value="UniProtKB-KW"/>
</dbReference>
<dbReference type="InterPro" id="IPR036436">
    <property type="entry name" value="Disintegrin_dom_sf"/>
</dbReference>
<keyword evidence="5" id="KW-0812">Transmembrane</keyword>
<reference evidence="8 9" key="1">
    <citation type="journal article" date="2011" name="J. Gen. Appl. Microbiol.">
        <title>Draft genome sequencing of the enigmatic yeast Saitoella complicata.</title>
        <authorList>
            <person name="Nishida H."/>
            <person name="Hamamoto M."/>
            <person name="Sugiyama J."/>
        </authorList>
    </citation>
    <scope>NUCLEOTIDE SEQUENCE [LARGE SCALE GENOMIC DNA]</scope>
    <source>
        <strain evidence="8 9">NRRL Y-17804</strain>
    </source>
</reference>
<protein>
    <recommendedName>
        <fullName evidence="3">Disintegrin and metalloproteinase domain-containing protein B</fullName>
    </recommendedName>
</protein>
<evidence type="ECO:0000259" key="6">
    <source>
        <dbReference type="PROSITE" id="PS50214"/>
    </source>
</evidence>
<keyword evidence="9" id="KW-1185">Reference proteome</keyword>
<dbReference type="SUPFAM" id="SSF57552">
    <property type="entry name" value="Blood coagulation inhibitor (disintegrin)"/>
    <property type="match status" value="1"/>
</dbReference>
<feature type="active site" evidence="4">
    <location>
        <position position="512"/>
    </location>
</feature>
<feature type="binding site" evidence="4">
    <location>
        <position position="511"/>
    </location>
    <ligand>
        <name>Zn(2+)</name>
        <dbReference type="ChEBI" id="CHEBI:29105"/>
        <note>catalytic</note>
    </ligand>
</feature>
<dbReference type="SMART" id="SM00050">
    <property type="entry name" value="DISIN"/>
    <property type="match status" value="1"/>
</dbReference>
<evidence type="ECO:0000256" key="3">
    <source>
        <dbReference type="ARBA" id="ARBA00074021"/>
    </source>
</evidence>
<evidence type="ECO:0000313" key="8">
    <source>
        <dbReference type="EMBL" id="GAO52020.1"/>
    </source>
</evidence>
<keyword evidence="4" id="KW-0862">Zinc</keyword>
<dbReference type="EMBL" id="BACD03000057">
    <property type="protein sequence ID" value="GAO52020.1"/>
    <property type="molecule type" value="Genomic_DNA"/>
</dbReference>
<feature type="domain" description="Peptidase M12B" evidence="7">
    <location>
        <begin position="356"/>
        <end position="571"/>
    </location>
</feature>
<dbReference type="Pfam" id="PF00200">
    <property type="entry name" value="Disintegrin"/>
    <property type="match status" value="1"/>
</dbReference>
<evidence type="ECO:0000256" key="5">
    <source>
        <dbReference type="SAM" id="Phobius"/>
    </source>
</evidence>
<dbReference type="GO" id="GO:0004222">
    <property type="term" value="F:metalloendopeptidase activity"/>
    <property type="evidence" value="ECO:0007669"/>
    <property type="project" value="InterPro"/>
</dbReference>
<keyword evidence="4" id="KW-0479">Metal-binding</keyword>
<evidence type="ECO:0000256" key="4">
    <source>
        <dbReference type="PROSITE-ProRule" id="PRU00276"/>
    </source>
</evidence>
<keyword evidence="5" id="KW-1133">Transmembrane helix</keyword>
<dbReference type="InterPro" id="IPR001762">
    <property type="entry name" value="Disintegrin_dom"/>
</dbReference>
<feature type="transmembrane region" description="Helical" evidence="5">
    <location>
        <begin position="786"/>
        <end position="807"/>
    </location>
</feature>
<dbReference type="PANTHER" id="PTHR11905:SF159">
    <property type="entry name" value="ADAM METALLOPROTEASE"/>
    <property type="match status" value="1"/>
</dbReference>
<dbReference type="InterPro" id="IPR024079">
    <property type="entry name" value="MetalloPept_cat_dom_sf"/>
</dbReference>
<dbReference type="Gene3D" id="3.40.390.10">
    <property type="entry name" value="Collagenase (Catalytic Domain)"/>
    <property type="match status" value="1"/>
</dbReference>
<comment type="caution">
    <text evidence="4">Lacks conserved residue(s) required for the propagation of feature annotation.</text>
</comment>
<dbReference type="STRING" id="698492.A0A0E9NRG9"/>
<dbReference type="AlphaFoldDB" id="A0A0E9NRG9"/>
<dbReference type="OMA" id="WNADCSA"/>
<comment type="caution">
    <text evidence="8">The sequence shown here is derived from an EMBL/GenBank/DDBJ whole genome shotgun (WGS) entry which is preliminary data.</text>
</comment>
<dbReference type="Pfam" id="PF13688">
    <property type="entry name" value="Reprolysin_5"/>
    <property type="match status" value="1"/>
</dbReference>
<feature type="domain" description="Disintegrin" evidence="6">
    <location>
        <begin position="596"/>
        <end position="685"/>
    </location>
</feature>
<dbReference type="Proteomes" id="UP000033140">
    <property type="component" value="Unassembled WGS sequence"/>
</dbReference>
<dbReference type="InterPro" id="IPR034028">
    <property type="entry name" value="ZnMc_ADAM_fungal"/>
</dbReference>
<organism evidence="8 9">
    <name type="scientific">Saitoella complicata (strain BCRC 22490 / CBS 7301 / JCM 7358 / NBRC 10748 / NRRL Y-17804)</name>
    <dbReference type="NCBI Taxonomy" id="698492"/>
    <lineage>
        <taxon>Eukaryota</taxon>
        <taxon>Fungi</taxon>
        <taxon>Dikarya</taxon>
        <taxon>Ascomycota</taxon>
        <taxon>Taphrinomycotina</taxon>
        <taxon>Taphrinomycotina incertae sedis</taxon>
        <taxon>Saitoella</taxon>
    </lineage>
</organism>
<dbReference type="Gene3D" id="4.10.70.10">
    <property type="entry name" value="Disintegrin domain"/>
    <property type="match status" value="1"/>
</dbReference>
<dbReference type="CDD" id="cd04271">
    <property type="entry name" value="ZnMc_ADAM_fungal"/>
    <property type="match status" value="1"/>
</dbReference>
<proteinExistence type="predicted"/>
<comment type="function">
    <text evidence="2">Probable zinc protease.</text>
</comment>
<dbReference type="PANTHER" id="PTHR11905">
    <property type="entry name" value="ADAM A DISINTEGRIN AND METALLOPROTEASE DOMAIN"/>
    <property type="match status" value="1"/>
</dbReference>
<reference evidence="8 9" key="3">
    <citation type="journal article" date="2015" name="Genome Announc.">
        <title>Draft Genome Sequence of the Archiascomycetous Yeast Saitoella complicata.</title>
        <authorList>
            <person name="Yamauchi K."/>
            <person name="Kondo S."/>
            <person name="Hamamoto M."/>
            <person name="Takahashi Y."/>
            <person name="Ogura Y."/>
            <person name="Hayashi T."/>
            <person name="Nishida H."/>
        </authorList>
    </citation>
    <scope>NUCLEOTIDE SEQUENCE [LARGE SCALE GENOMIC DNA]</scope>
    <source>
        <strain evidence="8 9">NRRL Y-17804</strain>
    </source>
</reference>
<evidence type="ECO:0000313" key="9">
    <source>
        <dbReference type="Proteomes" id="UP000033140"/>
    </source>
</evidence>